<dbReference type="Proteomes" id="UP000287865">
    <property type="component" value="Unassembled WGS sequence"/>
</dbReference>
<dbReference type="Gene3D" id="2.40.128.590">
    <property type="entry name" value="CpcT/CpeT domain"/>
    <property type="match status" value="1"/>
</dbReference>
<proteinExistence type="predicted"/>
<gene>
    <name evidence="2" type="ORF">B0I24_107139</name>
    <name evidence="3" type="ORF">CWE07_08585</name>
</gene>
<dbReference type="AlphaFoldDB" id="A0A327WXI2"/>
<evidence type="ECO:0000313" key="3">
    <source>
        <dbReference type="EMBL" id="RUO24138.1"/>
    </source>
</evidence>
<name>A0A327WXI2_9GAMM</name>
<reference evidence="3 5" key="1">
    <citation type="journal article" date="2018" name="Front. Microbiol.">
        <title>Genome-Based Analysis Reveals the Taxonomy and Diversity of the Family Idiomarinaceae.</title>
        <authorList>
            <person name="Liu Y."/>
            <person name="Lai Q."/>
            <person name="Shao Z."/>
        </authorList>
    </citation>
    <scope>NUCLEOTIDE SEQUENCE [LARGE SCALE GENOMIC DNA]</scope>
    <source>
        <strain evidence="3 5">CF12-14</strain>
    </source>
</reference>
<dbReference type="InterPro" id="IPR010404">
    <property type="entry name" value="CpcT/CpeT"/>
</dbReference>
<dbReference type="RefSeq" id="WP_111569580.1">
    <property type="nucleotide sequence ID" value="NZ_PIPK01000007.1"/>
</dbReference>
<feature type="signal peptide" evidence="1">
    <location>
        <begin position="1"/>
        <end position="19"/>
    </location>
</feature>
<protein>
    <submittedName>
        <fullName evidence="2">CpeT/CpcT family protein DUF1001</fullName>
    </submittedName>
</protein>
<reference evidence="2 4" key="2">
    <citation type="submission" date="2018-06" db="EMBL/GenBank/DDBJ databases">
        <title>Genomic Encyclopedia of Type Strains, Phase III (KMG-III): the genomes of soil and plant-associated and newly described type strains.</title>
        <authorList>
            <person name="Whitman W."/>
        </authorList>
    </citation>
    <scope>NUCLEOTIDE SEQUENCE [LARGE SCALE GENOMIC DNA]</scope>
    <source>
        <strain evidence="2 4">CGMCC 1.15366</strain>
    </source>
</reference>
<dbReference type="Proteomes" id="UP000249203">
    <property type="component" value="Unassembled WGS sequence"/>
</dbReference>
<dbReference type="Pfam" id="PF06206">
    <property type="entry name" value="CpeT"/>
    <property type="match status" value="1"/>
</dbReference>
<dbReference type="EMBL" id="QLMD01000007">
    <property type="protein sequence ID" value="RAJ96924.1"/>
    <property type="molecule type" value="Genomic_DNA"/>
</dbReference>
<sequence length="292" mass="33735">MLRIVTILGTILLSTGASAGQSEPAPWHWLEGNFSNYQYTVSNPEAGYSPVLFTFTNLEHNDDDDVLVLAQQFHLFDQTLPLRQQILRFTPRRQGWRQEVYDLEPELLLGDVLDEDNWQHLAGCRYEWRKEGEEFIGATDPGRCFFVVQGQDVRVGVATTMRLSRNNLWVDDTLVADEAFLAARDASDIRTHFQRLTYFAGEIQYRPRHDSEWQQVELANDLHDQGTLIGLIDPSSGLELRYQLELVREHDYVQLKIYDITRQDYIHSVEHPLGQVIQFESANLTFELAPLP</sequence>
<dbReference type="OrthoDB" id="509174at2"/>
<evidence type="ECO:0000313" key="4">
    <source>
        <dbReference type="Proteomes" id="UP000249203"/>
    </source>
</evidence>
<accession>A0A327WXI2</accession>
<dbReference type="InterPro" id="IPR038672">
    <property type="entry name" value="CpcT/CpeT_sf"/>
</dbReference>
<comment type="caution">
    <text evidence="2">The sequence shown here is derived from an EMBL/GenBank/DDBJ whole genome shotgun (WGS) entry which is preliminary data.</text>
</comment>
<keyword evidence="1" id="KW-0732">Signal</keyword>
<feature type="chain" id="PRO_5016300599" evidence="1">
    <location>
        <begin position="20"/>
        <end position="292"/>
    </location>
</feature>
<dbReference type="GO" id="GO:0016829">
    <property type="term" value="F:lyase activity"/>
    <property type="evidence" value="ECO:0007669"/>
    <property type="project" value="InterPro"/>
</dbReference>
<evidence type="ECO:0000313" key="2">
    <source>
        <dbReference type="EMBL" id="RAJ96924.1"/>
    </source>
</evidence>
<evidence type="ECO:0000313" key="5">
    <source>
        <dbReference type="Proteomes" id="UP000287865"/>
    </source>
</evidence>
<dbReference type="EMBL" id="PIPK01000007">
    <property type="protein sequence ID" value="RUO24138.1"/>
    <property type="molecule type" value="Genomic_DNA"/>
</dbReference>
<evidence type="ECO:0000256" key="1">
    <source>
        <dbReference type="SAM" id="SignalP"/>
    </source>
</evidence>
<organism evidence="2 4">
    <name type="scientific">Aliidiomarina maris</name>
    <dbReference type="NCBI Taxonomy" id="531312"/>
    <lineage>
        <taxon>Bacteria</taxon>
        <taxon>Pseudomonadati</taxon>
        <taxon>Pseudomonadota</taxon>
        <taxon>Gammaproteobacteria</taxon>
        <taxon>Alteromonadales</taxon>
        <taxon>Idiomarinaceae</taxon>
        <taxon>Aliidiomarina</taxon>
    </lineage>
</organism>
<keyword evidence="5" id="KW-1185">Reference proteome</keyword>